<dbReference type="InterPro" id="IPR027417">
    <property type="entry name" value="P-loop_NTPase"/>
</dbReference>
<dbReference type="PROSITE" id="PS51194">
    <property type="entry name" value="HELICASE_CTER"/>
    <property type="match status" value="1"/>
</dbReference>
<protein>
    <recommendedName>
        <fullName evidence="2">Helicase C-terminal domain-containing protein</fullName>
    </recommendedName>
</protein>
<dbReference type="SUPFAM" id="SSF52540">
    <property type="entry name" value="P-loop containing nucleoside triphosphate hydrolases"/>
    <property type="match status" value="1"/>
</dbReference>
<dbReference type="CDD" id="cd18793">
    <property type="entry name" value="SF2_C_SNF"/>
    <property type="match status" value="1"/>
</dbReference>
<dbReference type="InterPro" id="IPR001650">
    <property type="entry name" value="Helicase_C-like"/>
</dbReference>
<dbReference type="PANTHER" id="PTHR10799">
    <property type="entry name" value="SNF2/RAD54 HELICASE FAMILY"/>
    <property type="match status" value="1"/>
</dbReference>
<dbReference type="EMBL" id="JRYO01000167">
    <property type="protein sequence ID" value="KHE91872.1"/>
    <property type="molecule type" value="Genomic_DNA"/>
</dbReference>
<feature type="non-terminal residue" evidence="3">
    <location>
        <position position="285"/>
    </location>
</feature>
<proteinExistence type="predicted"/>
<accession>A0A0B0EFK2</accession>
<dbReference type="Pfam" id="PF00271">
    <property type="entry name" value="Helicase_C"/>
    <property type="match status" value="1"/>
</dbReference>
<reference evidence="3 4" key="1">
    <citation type="submission" date="2014-10" db="EMBL/GenBank/DDBJ databases">
        <title>Draft genome of anammox bacterium scalindua brodae, obtained using differential coverage binning of sequence data from two enrichment reactors.</title>
        <authorList>
            <person name="Speth D.R."/>
            <person name="Russ L."/>
            <person name="Kartal B."/>
            <person name="Op den Camp H.J."/>
            <person name="Dutilh B.E."/>
            <person name="Jetten M.S."/>
        </authorList>
    </citation>
    <scope>NUCLEOTIDE SEQUENCE [LARGE SCALE GENOMIC DNA]</scope>
    <source>
        <strain evidence="3">RU1</strain>
    </source>
</reference>
<dbReference type="eggNOG" id="COG0553">
    <property type="taxonomic scope" value="Bacteria"/>
</dbReference>
<feature type="domain" description="Helicase C-terminal" evidence="2">
    <location>
        <begin position="138"/>
        <end position="285"/>
    </location>
</feature>
<evidence type="ECO:0000313" key="3">
    <source>
        <dbReference type="EMBL" id="KHE91872.1"/>
    </source>
</evidence>
<evidence type="ECO:0000259" key="2">
    <source>
        <dbReference type="PROSITE" id="PS51194"/>
    </source>
</evidence>
<name>A0A0B0EFK2_9BACT</name>
<dbReference type="GO" id="GO:0016787">
    <property type="term" value="F:hydrolase activity"/>
    <property type="evidence" value="ECO:0007669"/>
    <property type="project" value="UniProtKB-KW"/>
</dbReference>
<dbReference type="AlphaFoldDB" id="A0A0B0EFK2"/>
<organism evidence="3 4">
    <name type="scientific">Candidatus Scalindua brodae</name>
    <dbReference type="NCBI Taxonomy" id="237368"/>
    <lineage>
        <taxon>Bacteria</taxon>
        <taxon>Pseudomonadati</taxon>
        <taxon>Planctomycetota</taxon>
        <taxon>Candidatus Brocadiia</taxon>
        <taxon>Candidatus Brocadiales</taxon>
        <taxon>Candidatus Scalinduaceae</taxon>
        <taxon>Candidatus Scalindua</taxon>
    </lineage>
</organism>
<dbReference type="Gene3D" id="3.40.50.300">
    <property type="entry name" value="P-loop containing nucleotide triphosphate hydrolases"/>
    <property type="match status" value="1"/>
</dbReference>
<comment type="caution">
    <text evidence="3">The sequence shown here is derived from an EMBL/GenBank/DDBJ whole genome shotgun (WGS) entry which is preliminary data.</text>
</comment>
<dbReference type="Proteomes" id="UP000030652">
    <property type="component" value="Unassembled WGS sequence"/>
</dbReference>
<dbReference type="SMART" id="SM00490">
    <property type="entry name" value="HELICc"/>
    <property type="match status" value="1"/>
</dbReference>
<sequence>MELIDRHHLGPLYRFVQMHRIVDKGGKVVGYKDLKSIRNSLERVLIRRKKDEVLEQLPERIDKNFFVPMTKEQNIIHDENYDIVVRLVAKWRRYKFLCEVDQRRLLIALNFMRMAADNTYLVDKKTIHGPKIDELEVIVKELIIEGKEKAVIFSQWLKMTELVEHILTRNGIKFVHLNGSVPSKKRKDLISKFKEDPECMVFLSTDAGGVGLNLQSGSVVINMDIPWNPAILEQRIGRVHRLGQKRAVRVINFVSSESIESRILELLKFKKSLFAGVLDAEGEDV</sequence>
<evidence type="ECO:0000256" key="1">
    <source>
        <dbReference type="ARBA" id="ARBA00022801"/>
    </source>
</evidence>
<keyword evidence="1" id="KW-0378">Hydrolase</keyword>
<evidence type="ECO:0000313" key="4">
    <source>
        <dbReference type="Proteomes" id="UP000030652"/>
    </source>
</evidence>
<gene>
    <name evidence="3" type="ORF">SCABRO_02385</name>
</gene>
<dbReference type="InterPro" id="IPR049730">
    <property type="entry name" value="SNF2/RAD54-like_C"/>
</dbReference>